<reference evidence="1 2" key="1">
    <citation type="submission" date="2019-05" db="EMBL/GenBank/DDBJ databases">
        <title>Another draft genome of Portunus trituberculatus and its Hox gene families provides insights of decapod evolution.</title>
        <authorList>
            <person name="Jeong J.-H."/>
            <person name="Song I."/>
            <person name="Kim S."/>
            <person name="Choi T."/>
            <person name="Kim D."/>
            <person name="Ryu S."/>
            <person name="Kim W."/>
        </authorList>
    </citation>
    <scope>NUCLEOTIDE SEQUENCE [LARGE SCALE GENOMIC DNA]</scope>
    <source>
        <tissue evidence="1">Muscle</tissue>
    </source>
</reference>
<evidence type="ECO:0000313" key="2">
    <source>
        <dbReference type="Proteomes" id="UP000324222"/>
    </source>
</evidence>
<dbReference type="Proteomes" id="UP000324222">
    <property type="component" value="Unassembled WGS sequence"/>
</dbReference>
<organism evidence="1 2">
    <name type="scientific">Portunus trituberculatus</name>
    <name type="common">Swimming crab</name>
    <name type="synonym">Neptunus trituberculatus</name>
    <dbReference type="NCBI Taxonomy" id="210409"/>
    <lineage>
        <taxon>Eukaryota</taxon>
        <taxon>Metazoa</taxon>
        <taxon>Ecdysozoa</taxon>
        <taxon>Arthropoda</taxon>
        <taxon>Crustacea</taxon>
        <taxon>Multicrustacea</taxon>
        <taxon>Malacostraca</taxon>
        <taxon>Eumalacostraca</taxon>
        <taxon>Eucarida</taxon>
        <taxon>Decapoda</taxon>
        <taxon>Pleocyemata</taxon>
        <taxon>Brachyura</taxon>
        <taxon>Eubrachyura</taxon>
        <taxon>Portunoidea</taxon>
        <taxon>Portunidae</taxon>
        <taxon>Portuninae</taxon>
        <taxon>Portunus</taxon>
    </lineage>
</organism>
<name>A0A5B7JKF1_PORTR</name>
<comment type="caution">
    <text evidence="1">The sequence shown here is derived from an EMBL/GenBank/DDBJ whole genome shotgun (WGS) entry which is preliminary data.</text>
</comment>
<dbReference type="AlphaFoldDB" id="A0A5B7JKF1"/>
<accession>A0A5B7JKF1</accession>
<keyword evidence="2" id="KW-1185">Reference proteome</keyword>
<dbReference type="EMBL" id="VSRR010100905">
    <property type="protein sequence ID" value="MPC95065.1"/>
    <property type="molecule type" value="Genomic_DNA"/>
</dbReference>
<gene>
    <name evidence="1" type="ORF">E2C01_090260</name>
</gene>
<evidence type="ECO:0000313" key="1">
    <source>
        <dbReference type="EMBL" id="MPC95065.1"/>
    </source>
</evidence>
<sequence length="114" mass="12784">MYTNTNKKETPSAQNIPCVGSVRLGISEREREGSQETLAAGLIEGLHHTPTHPPPAHHLITTPPMLFYATACKTLDARRTTPLTLFYVVSHRRKLHSNLPQSRSIMFILVISKR</sequence>
<protein>
    <submittedName>
        <fullName evidence="1">Uncharacterized protein</fullName>
    </submittedName>
</protein>
<proteinExistence type="predicted"/>